<dbReference type="AlphaFoldDB" id="A0A3E2DMM2"/>
<name>A0A3E2DMM2_9ACTN</name>
<accession>A0A3E2DMM2</accession>
<dbReference type="Proteomes" id="UP000259211">
    <property type="component" value="Unassembled WGS sequence"/>
</dbReference>
<dbReference type="RefSeq" id="WP_117188687.1">
    <property type="nucleotide sequence ID" value="NZ_NOWI01000002.1"/>
</dbReference>
<dbReference type="EMBL" id="NOWI01000002">
    <property type="protein sequence ID" value="RFT46544.1"/>
    <property type="molecule type" value="Genomic_DNA"/>
</dbReference>
<reference evidence="1 2" key="1">
    <citation type="submission" date="2017-07" db="EMBL/GenBank/DDBJ databases">
        <authorList>
            <person name="Sun Z.S."/>
            <person name="Albrecht U."/>
            <person name="Echele G."/>
            <person name="Lee C.C."/>
        </authorList>
    </citation>
    <scope>NUCLEOTIDE SEQUENCE [LARGE SCALE GENOMIC DNA]</scope>
    <source>
        <strain evidence="1 2">P16-029</strain>
    </source>
</reference>
<gene>
    <name evidence="1" type="ORF">CHT91_03110</name>
</gene>
<evidence type="ECO:0000313" key="2">
    <source>
        <dbReference type="Proteomes" id="UP000259211"/>
    </source>
</evidence>
<protein>
    <submittedName>
        <fullName evidence="1">Uncharacterized protein</fullName>
    </submittedName>
</protein>
<comment type="caution">
    <text evidence="1">The sequence shown here is derived from an EMBL/GenBank/DDBJ whole genome shotgun (WGS) entry which is preliminary data.</text>
</comment>
<sequence>MNPPNPWAWLRSRPCIDLVWGGLPAGWRGATDGRTIWIAEGLTQRERRSTLAHEITHIELGLLGPQPPVCEERVRVATARWLLPDIEDVVHVLADSTPQDAAVDLWVTDDMLQTRLAHLTDDERDHMRRHVCAAA</sequence>
<organism evidence="1 2">
    <name type="scientific">Cutibacterium avidum</name>
    <dbReference type="NCBI Taxonomy" id="33010"/>
    <lineage>
        <taxon>Bacteria</taxon>
        <taxon>Bacillati</taxon>
        <taxon>Actinomycetota</taxon>
        <taxon>Actinomycetes</taxon>
        <taxon>Propionibacteriales</taxon>
        <taxon>Propionibacteriaceae</taxon>
        <taxon>Cutibacterium</taxon>
    </lineage>
</organism>
<evidence type="ECO:0000313" key="1">
    <source>
        <dbReference type="EMBL" id="RFT46544.1"/>
    </source>
</evidence>
<proteinExistence type="predicted"/>